<evidence type="ECO:0000313" key="4">
    <source>
        <dbReference type="Proteomes" id="UP000244855"/>
    </source>
</evidence>
<evidence type="ECO:0000256" key="1">
    <source>
        <dbReference type="SAM" id="MobiDB-lite"/>
    </source>
</evidence>
<feature type="region of interest" description="Disordered" evidence="1">
    <location>
        <begin position="369"/>
        <end position="390"/>
    </location>
</feature>
<feature type="signal peptide" evidence="2">
    <location>
        <begin position="1"/>
        <end position="20"/>
    </location>
</feature>
<evidence type="ECO:0000313" key="3">
    <source>
        <dbReference type="EMBL" id="PVH92049.1"/>
    </source>
</evidence>
<keyword evidence="2" id="KW-0732">Signal</keyword>
<keyword evidence="4" id="KW-1185">Reference proteome</keyword>
<gene>
    <name evidence="3" type="ORF">DM02DRAFT_733904</name>
</gene>
<organism evidence="3 4">
    <name type="scientific">Periconia macrospinosa</name>
    <dbReference type="NCBI Taxonomy" id="97972"/>
    <lineage>
        <taxon>Eukaryota</taxon>
        <taxon>Fungi</taxon>
        <taxon>Dikarya</taxon>
        <taxon>Ascomycota</taxon>
        <taxon>Pezizomycotina</taxon>
        <taxon>Dothideomycetes</taxon>
        <taxon>Pleosporomycetidae</taxon>
        <taxon>Pleosporales</taxon>
        <taxon>Massarineae</taxon>
        <taxon>Periconiaceae</taxon>
        <taxon>Periconia</taxon>
    </lineage>
</organism>
<reference evidence="3 4" key="1">
    <citation type="journal article" date="2018" name="Sci. Rep.">
        <title>Comparative genomics provides insights into the lifestyle and reveals functional heterogeneity of dark septate endophytic fungi.</title>
        <authorList>
            <person name="Knapp D.G."/>
            <person name="Nemeth J.B."/>
            <person name="Barry K."/>
            <person name="Hainaut M."/>
            <person name="Henrissat B."/>
            <person name="Johnson J."/>
            <person name="Kuo A."/>
            <person name="Lim J.H.P."/>
            <person name="Lipzen A."/>
            <person name="Nolan M."/>
            <person name="Ohm R.A."/>
            <person name="Tamas L."/>
            <person name="Grigoriev I.V."/>
            <person name="Spatafora J.W."/>
            <person name="Nagy L.G."/>
            <person name="Kovacs G.M."/>
        </authorList>
    </citation>
    <scope>NUCLEOTIDE SEQUENCE [LARGE SCALE GENOMIC DNA]</scope>
    <source>
        <strain evidence="3 4">DSE2036</strain>
    </source>
</reference>
<name>A0A2V1D353_9PLEO</name>
<dbReference type="STRING" id="97972.A0A2V1D353"/>
<dbReference type="Proteomes" id="UP000244855">
    <property type="component" value="Unassembled WGS sequence"/>
</dbReference>
<feature type="chain" id="PRO_5015907310" evidence="2">
    <location>
        <begin position="21"/>
        <end position="390"/>
    </location>
</feature>
<feature type="compositionally biased region" description="Basic and acidic residues" evidence="1">
    <location>
        <begin position="379"/>
        <end position="390"/>
    </location>
</feature>
<sequence length="390" mass="42892">MSITTLLLSILSTLAITAQGDGYHPICPLPICKSCPTMQQLTQPGIGFALGMEYGTAAIRYHNKTIQSVIQVQGSPAYLSLMLDLSHTTQHTRFPDEIPTRRGKLEYVRARLQRLANKALGRPANAQTAVMAEMITQLKTGVEDTLSAGTSRAGITHAVISSPDSIHLTSEELGDVLDYLKVTNAMAEPDDLFAASAAYAGFGHGLCATYTNPDVCGYEEYNLPYQRILHLDFTDKALTTTIKGLKKWMSWGVDASVIVAELGYEHNNDDDGPSDLFFDRIRDHIRNFTISTKYRITELIFTGTRVGDQRFKDAVSAALRDLVADDTMKTLDDAFRAHDEPDFVFATAKGAAEVAKRRLEGPVRCKWSKDCKNVGQSKGESDKDGSMELK</sequence>
<evidence type="ECO:0000256" key="2">
    <source>
        <dbReference type="SAM" id="SignalP"/>
    </source>
</evidence>
<dbReference type="OrthoDB" id="3643156at2759"/>
<dbReference type="EMBL" id="KZ805732">
    <property type="protein sequence ID" value="PVH92049.1"/>
    <property type="molecule type" value="Genomic_DNA"/>
</dbReference>
<accession>A0A2V1D353</accession>
<dbReference type="AlphaFoldDB" id="A0A2V1D353"/>
<protein>
    <submittedName>
        <fullName evidence="3">Uncharacterized protein</fullName>
    </submittedName>
</protein>
<proteinExistence type="predicted"/>